<reference evidence="1 2" key="1">
    <citation type="submission" date="2020-05" db="EMBL/GenBank/DDBJ databases">
        <title>Descriptions of Corynebacterium xxxx sp. nov., Corynebacterium yyyy sp. nov. and Corynebacterium zzzz sp. nov.</title>
        <authorList>
            <person name="Zhang G."/>
        </authorList>
    </citation>
    <scope>NUCLEOTIDE SEQUENCE [LARGE SCALE GENOMIC DNA]</scope>
    <source>
        <strain evidence="2">zg-913</strain>
    </source>
</reference>
<evidence type="ECO:0000313" key="1">
    <source>
        <dbReference type="EMBL" id="MBA1836356.1"/>
    </source>
</evidence>
<dbReference type="RefSeq" id="WP_181191092.1">
    <property type="nucleotide sequence ID" value="NZ_JABFED010000001.1"/>
</dbReference>
<sequence>MASQSPQILPSAQKHGIQPEYILRAWERYVKQFIERDEPLKVIRIGFDSNARLLEIGGEIYADGSAKIFHAMAARKRYLEGLWTK</sequence>
<protein>
    <submittedName>
        <fullName evidence="1">Toxin</fullName>
    </submittedName>
</protein>
<name>A0A7H0KAJ1_9CORY</name>
<organism evidence="1 2">
    <name type="scientific">Corynebacterium wankanglinii</name>
    <dbReference type="NCBI Taxonomy" id="2735136"/>
    <lineage>
        <taxon>Bacteria</taxon>
        <taxon>Bacillati</taxon>
        <taxon>Actinomycetota</taxon>
        <taxon>Actinomycetes</taxon>
        <taxon>Mycobacteriales</taxon>
        <taxon>Corynebacteriaceae</taxon>
        <taxon>Corynebacterium</taxon>
    </lineage>
</organism>
<gene>
    <name evidence="1" type="ORF">HMA55_00200</name>
</gene>
<keyword evidence="2" id="KW-1185">Reference proteome</keyword>
<dbReference type="EMBL" id="JABFED010000001">
    <property type="protein sequence ID" value="MBA1836356.1"/>
    <property type="molecule type" value="Genomic_DNA"/>
</dbReference>
<comment type="caution">
    <text evidence="1">The sequence shown here is derived from an EMBL/GenBank/DDBJ whole genome shotgun (WGS) entry which is preliminary data.</text>
</comment>
<dbReference type="AlphaFoldDB" id="A0A7H0KAJ1"/>
<proteinExistence type="predicted"/>
<dbReference type="Proteomes" id="UP000577408">
    <property type="component" value="Unassembled WGS sequence"/>
</dbReference>
<accession>A0A7H0KAJ1</accession>
<evidence type="ECO:0000313" key="2">
    <source>
        <dbReference type="Proteomes" id="UP000577408"/>
    </source>
</evidence>